<name>A0A061APZ4_CYBFA</name>
<protein>
    <submittedName>
        <fullName evidence="1">CYFA0S03e05292g1_1</fullName>
    </submittedName>
</protein>
<dbReference type="Pfam" id="PF13419">
    <property type="entry name" value="HAD_2"/>
    <property type="match status" value="1"/>
</dbReference>
<dbReference type="InterPro" id="IPR006439">
    <property type="entry name" value="HAD-SF_hydro_IA"/>
</dbReference>
<dbReference type="PhylomeDB" id="A0A061APZ4"/>
<proteinExistence type="predicted"/>
<dbReference type="InterPro" id="IPR051806">
    <property type="entry name" value="HAD-like_SPP"/>
</dbReference>
<dbReference type="AlphaFoldDB" id="A0A061APZ4"/>
<dbReference type="InterPro" id="IPR041492">
    <property type="entry name" value="HAD_2"/>
</dbReference>
<dbReference type="Gene3D" id="3.40.50.1000">
    <property type="entry name" value="HAD superfamily/HAD-like"/>
    <property type="match status" value="1"/>
</dbReference>
<dbReference type="NCBIfam" id="TIGR01509">
    <property type="entry name" value="HAD-SF-IA-v3"/>
    <property type="match status" value="1"/>
</dbReference>
<dbReference type="InterPro" id="IPR023198">
    <property type="entry name" value="PGP-like_dom2"/>
</dbReference>
<accession>A0A061APZ4</accession>
<gene>
    <name evidence="1" type="ORF">CYFA0S_03e05292g</name>
</gene>
<dbReference type="GO" id="GO:0003850">
    <property type="term" value="F:2-deoxyglucose-6-phosphatase activity"/>
    <property type="evidence" value="ECO:0007669"/>
    <property type="project" value="TreeGrafter"/>
</dbReference>
<dbReference type="InterPro" id="IPR036412">
    <property type="entry name" value="HAD-like_sf"/>
</dbReference>
<dbReference type="Gene3D" id="1.10.150.240">
    <property type="entry name" value="Putative phosphatase, domain 2"/>
    <property type="match status" value="1"/>
</dbReference>
<evidence type="ECO:0000313" key="1">
    <source>
        <dbReference type="EMBL" id="CDR39612.1"/>
    </source>
</evidence>
<dbReference type="SFLD" id="SFLDG01129">
    <property type="entry name" value="C1.5:_HAD__Beta-PGM__Phosphata"/>
    <property type="match status" value="1"/>
</dbReference>
<dbReference type="VEuPathDB" id="FungiDB:BON22_5106"/>
<dbReference type="SUPFAM" id="SSF56784">
    <property type="entry name" value="HAD-like"/>
    <property type="match status" value="1"/>
</dbReference>
<dbReference type="EMBL" id="LK052888">
    <property type="protein sequence ID" value="CDR39612.1"/>
    <property type="molecule type" value="Genomic_DNA"/>
</dbReference>
<dbReference type="OrthoDB" id="40579at2759"/>
<organism evidence="1">
    <name type="scientific">Cyberlindnera fabianii</name>
    <name type="common">Yeast</name>
    <name type="synonym">Hansenula fabianii</name>
    <dbReference type="NCBI Taxonomy" id="36022"/>
    <lineage>
        <taxon>Eukaryota</taxon>
        <taxon>Fungi</taxon>
        <taxon>Dikarya</taxon>
        <taxon>Ascomycota</taxon>
        <taxon>Saccharomycotina</taxon>
        <taxon>Saccharomycetes</taxon>
        <taxon>Phaffomycetales</taxon>
        <taxon>Phaffomycetaceae</taxon>
        <taxon>Cyberlindnera</taxon>
    </lineage>
</organism>
<dbReference type="PANTHER" id="PTHR43481">
    <property type="entry name" value="FRUCTOSE-1-PHOSPHATE PHOSPHATASE"/>
    <property type="match status" value="1"/>
</dbReference>
<dbReference type="PANTHER" id="PTHR43481:SF9">
    <property type="entry name" value="2-DEOXYGLUCOSE-6-PHOSPHATE PHOSPHATASE 1-RELATED"/>
    <property type="match status" value="1"/>
</dbReference>
<dbReference type="InterPro" id="IPR023214">
    <property type="entry name" value="HAD_sf"/>
</dbReference>
<dbReference type="SFLD" id="SFLDS00003">
    <property type="entry name" value="Haloacid_Dehalogenase"/>
    <property type="match status" value="1"/>
</dbReference>
<sequence length="234" mass="25657">MGKVTLQTDLCLFDLDGTLVNTTDAVERIWVDLCSKHNVSVDKLFEYSHGTRTSEVLAKFFPEIDNTDNKAAYAFDKSIVDKHGHLVKVIPGHAKLLNSWNKHKWCIVTSGNQVLAGSWFDNILSDVTKPDVFITAEMVSKGKPNPEGYLRGAELLSEKNGLDKDSVKKVVFEDAPVGINAGVNAGATVVGIASSFDPQLLYKAGATYVVKDLTHVHVVDGDKIELELDTIDRE</sequence>
<reference evidence="1" key="1">
    <citation type="journal article" date="2014" name="Genome Announc.">
        <title>Genome sequence of the yeast Cyberlindnera fabianii (Hansenula fabianii).</title>
        <authorList>
            <person name="Freel K.C."/>
            <person name="Sarilar V."/>
            <person name="Neuveglise C."/>
            <person name="Devillers H."/>
            <person name="Friedrich A."/>
            <person name="Schacherer J."/>
        </authorList>
    </citation>
    <scope>NUCLEOTIDE SEQUENCE</scope>
    <source>
        <strain evidence="1">YJS4271</strain>
    </source>
</reference>